<comment type="caution">
    <text evidence="16">The sequence shown here is derived from an EMBL/GenBank/DDBJ whole genome shotgun (WGS) entry which is preliminary data.</text>
</comment>
<dbReference type="SUPFAM" id="SSF46689">
    <property type="entry name" value="Homeodomain-like"/>
    <property type="match status" value="1"/>
</dbReference>
<comment type="similarity">
    <text evidence="2">Belongs to the paired homeobox family.</text>
</comment>
<sequence length="494" mass="53352">MELTSRVECDHMASCPLPLARLQAHAVMQHYGVNGYSLHAMNSLSAMYNLHQQAAQQAQHAPDYRPSVHALTLAERLAGKGRLPNLKQQMNCSGPVPDGPGRALGYFQGYQAHAVMQHYGVNGYSLHAMNSLSAMYNLHQQAAQQAQHAPDYRPSVHALTLAERLADIILEARYGSQHRKQRRSRTAFTAQQLEALEKTFQKTHYPDVVMRERLAMCTNLPEARVQVWFKNRRAKFRKKQRSLQKEQLQKQKEAEGSHGEGKTEAPTPDTHLETDQPPNLPSSDPPAELHLSLSEQSASESAPEDQLDREEDSRAGAEDPKTEKSPGAESKGLGCKRGSPKADSPGTLALTPAAPGAGLLGPSHSYSSSPLSLFRLQEQFRQHMAATNNLVHYSSFEVGGPAPAAAAAAAAAAVPYLGVNVAPLGSLHCQSYYQSLSAAAAAHQGMWGSPLLPAPPAGLAPASAALNSKTTSIENLRLRAKQHAASLGLDTLPN</sequence>
<feature type="compositionally biased region" description="Low complexity" evidence="13">
    <location>
        <begin position="345"/>
        <end position="356"/>
    </location>
</feature>
<dbReference type="OrthoDB" id="6159439at2759"/>
<evidence type="ECO:0000256" key="4">
    <source>
        <dbReference type="ARBA" id="ARBA00023125"/>
    </source>
</evidence>
<feature type="compositionally biased region" description="Basic and acidic residues" evidence="13">
    <location>
        <begin position="311"/>
        <end position="326"/>
    </location>
</feature>
<organism evidence="16 17">
    <name type="scientific">Cervus elaphus hippelaphus</name>
    <name type="common">European red deer</name>
    <dbReference type="NCBI Taxonomy" id="46360"/>
    <lineage>
        <taxon>Eukaryota</taxon>
        <taxon>Metazoa</taxon>
        <taxon>Chordata</taxon>
        <taxon>Craniata</taxon>
        <taxon>Vertebrata</taxon>
        <taxon>Euteleostomi</taxon>
        <taxon>Mammalia</taxon>
        <taxon>Eutheria</taxon>
        <taxon>Laurasiatheria</taxon>
        <taxon>Artiodactyla</taxon>
        <taxon>Ruminantia</taxon>
        <taxon>Pecora</taxon>
        <taxon>Cervidae</taxon>
        <taxon>Cervinae</taxon>
        <taxon>Cervus</taxon>
    </lineage>
</organism>
<evidence type="ECO:0000256" key="1">
    <source>
        <dbReference type="ARBA" id="ARBA00004123"/>
    </source>
</evidence>
<evidence type="ECO:0000313" key="16">
    <source>
        <dbReference type="EMBL" id="OWK05422.1"/>
    </source>
</evidence>
<evidence type="ECO:0000256" key="8">
    <source>
        <dbReference type="ARBA" id="ARBA00067783"/>
    </source>
</evidence>
<feature type="region of interest" description="Disordered" evidence="13">
    <location>
        <begin position="238"/>
        <end position="356"/>
    </location>
</feature>
<keyword evidence="6 11" id="KW-0539">Nucleus</keyword>
<dbReference type="PANTHER" id="PTHR46639:SF2">
    <property type="entry name" value="DIENCEPHALON_MESENCEPHALON HOMEOBOX PROTEIN 1"/>
    <property type="match status" value="1"/>
</dbReference>
<evidence type="ECO:0000256" key="5">
    <source>
        <dbReference type="ARBA" id="ARBA00023155"/>
    </source>
</evidence>
<comment type="subunit">
    <text evidence="7">Homodimer or heterodimer. Forms heterodimers with OTX2.</text>
</comment>
<evidence type="ECO:0000256" key="11">
    <source>
        <dbReference type="PROSITE-ProRule" id="PRU00108"/>
    </source>
</evidence>
<keyword evidence="17" id="KW-1185">Reference proteome</keyword>
<evidence type="ECO:0000256" key="7">
    <source>
        <dbReference type="ARBA" id="ARBA00066304"/>
    </source>
</evidence>
<feature type="domain" description="OAR" evidence="15">
    <location>
        <begin position="471"/>
        <end position="484"/>
    </location>
</feature>
<evidence type="ECO:0000313" key="17">
    <source>
        <dbReference type="Proteomes" id="UP000242450"/>
    </source>
</evidence>
<dbReference type="GO" id="GO:0000977">
    <property type="term" value="F:RNA polymerase II transcription regulatory region sequence-specific DNA binding"/>
    <property type="evidence" value="ECO:0007669"/>
    <property type="project" value="TreeGrafter"/>
</dbReference>
<dbReference type="PROSITE" id="PS50071">
    <property type="entry name" value="HOMEOBOX_2"/>
    <property type="match status" value="1"/>
</dbReference>
<dbReference type="InterPro" id="IPR003654">
    <property type="entry name" value="OAR_dom"/>
</dbReference>
<comment type="subcellular location">
    <subcellularLocation>
        <location evidence="1 11 12">Nucleus</location>
    </subcellularLocation>
</comment>
<dbReference type="Gene3D" id="1.10.10.60">
    <property type="entry name" value="Homeodomain-like"/>
    <property type="match status" value="1"/>
</dbReference>
<feature type="domain" description="Homeobox" evidence="14">
    <location>
        <begin position="179"/>
        <end position="239"/>
    </location>
</feature>
<keyword evidence="3" id="KW-0217">Developmental protein</keyword>
<accession>A0A212CHS4</accession>
<feature type="compositionally biased region" description="Low complexity" evidence="13">
    <location>
        <begin position="288"/>
        <end position="301"/>
    </location>
</feature>
<dbReference type="InterPro" id="IPR052488">
    <property type="entry name" value="DMBX_homeobox"/>
</dbReference>
<dbReference type="FunFam" id="1.10.10.60:FF:000125">
    <property type="entry name" value="diencephalon/mesencephalon homeobox protein 1"/>
    <property type="match status" value="1"/>
</dbReference>
<evidence type="ECO:0000256" key="9">
    <source>
        <dbReference type="ARBA" id="ARBA00080883"/>
    </source>
</evidence>
<reference evidence="16 17" key="1">
    <citation type="journal article" date="2018" name="Mol. Genet. Genomics">
        <title>The red deer Cervus elaphus genome CerEla1.0: sequencing, annotating, genes, and chromosomes.</title>
        <authorList>
            <person name="Bana N.A."/>
            <person name="Nyiri A."/>
            <person name="Nagy J."/>
            <person name="Frank K."/>
            <person name="Nagy T."/>
            <person name="Steger V."/>
            <person name="Schiller M."/>
            <person name="Lakatos P."/>
            <person name="Sugar L."/>
            <person name="Horn P."/>
            <person name="Barta E."/>
            <person name="Orosz L."/>
        </authorList>
    </citation>
    <scope>NUCLEOTIDE SEQUENCE [LARGE SCALE GENOMIC DNA]</scope>
    <source>
        <strain evidence="16">Hungarian</strain>
    </source>
</reference>
<dbReference type="EMBL" id="MKHE01000020">
    <property type="protein sequence ID" value="OWK05422.1"/>
    <property type="molecule type" value="Genomic_DNA"/>
</dbReference>
<dbReference type="SMART" id="SM00389">
    <property type="entry name" value="HOX"/>
    <property type="match status" value="1"/>
</dbReference>
<dbReference type="PROSITE" id="PS50803">
    <property type="entry name" value="OAR"/>
    <property type="match status" value="1"/>
</dbReference>
<evidence type="ECO:0000256" key="10">
    <source>
        <dbReference type="ARBA" id="ARBA00080997"/>
    </source>
</evidence>
<feature type="compositionally biased region" description="Basic and acidic residues" evidence="13">
    <location>
        <begin position="243"/>
        <end position="263"/>
    </location>
</feature>
<evidence type="ECO:0000256" key="2">
    <source>
        <dbReference type="ARBA" id="ARBA00005733"/>
    </source>
</evidence>
<dbReference type="CDD" id="cd00086">
    <property type="entry name" value="homeodomain"/>
    <property type="match status" value="1"/>
</dbReference>
<keyword evidence="5 11" id="KW-0371">Homeobox</keyword>
<protein>
    <recommendedName>
        <fullName evidence="8">Diencephalon/mesencephalon homeobox protein 1</fullName>
    </recommendedName>
    <alternativeName>
        <fullName evidence="10">Orthodenticle homolog 3</fullName>
    </alternativeName>
    <alternativeName>
        <fullName evidence="9">Paired-like homeobox protein DMBX1</fullName>
    </alternativeName>
</protein>
<evidence type="ECO:0000259" key="14">
    <source>
        <dbReference type="PROSITE" id="PS50071"/>
    </source>
</evidence>
<dbReference type="GO" id="GO:0005634">
    <property type="term" value="C:nucleus"/>
    <property type="evidence" value="ECO:0007669"/>
    <property type="project" value="UniProtKB-SubCell"/>
</dbReference>
<dbReference type="Pfam" id="PF00046">
    <property type="entry name" value="Homeodomain"/>
    <property type="match status" value="1"/>
</dbReference>
<name>A0A212CHS4_CEREH</name>
<dbReference type="InterPro" id="IPR001356">
    <property type="entry name" value="HD"/>
</dbReference>
<evidence type="ECO:0000256" key="13">
    <source>
        <dbReference type="SAM" id="MobiDB-lite"/>
    </source>
</evidence>
<evidence type="ECO:0000256" key="6">
    <source>
        <dbReference type="ARBA" id="ARBA00023242"/>
    </source>
</evidence>
<evidence type="ECO:0000256" key="12">
    <source>
        <dbReference type="RuleBase" id="RU000682"/>
    </source>
</evidence>
<evidence type="ECO:0000256" key="3">
    <source>
        <dbReference type="ARBA" id="ARBA00022473"/>
    </source>
</evidence>
<dbReference type="Pfam" id="PF03826">
    <property type="entry name" value="OAR"/>
    <property type="match status" value="1"/>
</dbReference>
<dbReference type="Proteomes" id="UP000242450">
    <property type="component" value="Chromosome 20"/>
</dbReference>
<proteinExistence type="inferred from homology"/>
<dbReference type="PROSITE" id="PS00027">
    <property type="entry name" value="HOMEOBOX_1"/>
    <property type="match status" value="1"/>
</dbReference>
<dbReference type="InterPro" id="IPR017970">
    <property type="entry name" value="Homeobox_CS"/>
</dbReference>
<feature type="DNA-binding region" description="Homeobox" evidence="11">
    <location>
        <begin position="181"/>
        <end position="240"/>
    </location>
</feature>
<dbReference type="AlphaFoldDB" id="A0A212CHS4"/>
<gene>
    <name evidence="16" type="ORF">Celaphus_00002582</name>
</gene>
<evidence type="ECO:0000259" key="15">
    <source>
        <dbReference type="PROSITE" id="PS50803"/>
    </source>
</evidence>
<dbReference type="PANTHER" id="PTHR46639">
    <property type="entry name" value="DIENCEPHALON/MESENCEPHALON HOMEOBOX PROTEIN 1"/>
    <property type="match status" value="1"/>
</dbReference>
<keyword evidence="4 11" id="KW-0238">DNA-binding</keyword>
<dbReference type="InterPro" id="IPR009057">
    <property type="entry name" value="Homeodomain-like_sf"/>
</dbReference>
<dbReference type="GO" id="GO:0000981">
    <property type="term" value="F:DNA-binding transcription factor activity, RNA polymerase II-specific"/>
    <property type="evidence" value="ECO:0007669"/>
    <property type="project" value="InterPro"/>
</dbReference>